<dbReference type="GO" id="GO:0004222">
    <property type="term" value="F:metalloendopeptidase activity"/>
    <property type="evidence" value="ECO:0007669"/>
    <property type="project" value="InterPro"/>
</dbReference>
<organism evidence="9 10">
    <name type="scientific">Leucocoprinus leucothites</name>
    <dbReference type="NCBI Taxonomy" id="201217"/>
    <lineage>
        <taxon>Eukaryota</taxon>
        <taxon>Fungi</taxon>
        <taxon>Dikarya</taxon>
        <taxon>Basidiomycota</taxon>
        <taxon>Agaricomycotina</taxon>
        <taxon>Agaricomycetes</taxon>
        <taxon>Agaricomycetidae</taxon>
        <taxon>Agaricales</taxon>
        <taxon>Agaricineae</taxon>
        <taxon>Agaricaceae</taxon>
        <taxon>Leucocoprinus</taxon>
    </lineage>
</organism>
<evidence type="ECO:0000313" key="10">
    <source>
        <dbReference type="Proteomes" id="UP000559027"/>
    </source>
</evidence>
<evidence type="ECO:0000256" key="2">
    <source>
        <dbReference type="ARBA" id="ARBA00022670"/>
    </source>
</evidence>
<proteinExistence type="predicted"/>
<comment type="cofactor">
    <cofactor evidence="1">
        <name>Zn(2+)</name>
        <dbReference type="ChEBI" id="CHEBI:29105"/>
    </cofactor>
</comment>
<dbReference type="AlphaFoldDB" id="A0A8H5LJL6"/>
<name>A0A8H5LJL6_9AGAR</name>
<keyword evidence="4" id="KW-0378">Hydrolase</keyword>
<keyword evidence="7" id="KW-0812">Transmembrane</keyword>
<protein>
    <recommendedName>
        <fullName evidence="8">Peptidase M48 domain-containing protein</fullName>
    </recommendedName>
</protein>
<keyword evidence="7" id="KW-0472">Membrane</keyword>
<dbReference type="InterPro" id="IPR051156">
    <property type="entry name" value="Mito/Outer_Membr_Metalloprot"/>
</dbReference>
<keyword evidence="2" id="KW-0645">Protease</keyword>
<keyword evidence="7" id="KW-1133">Transmembrane helix</keyword>
<gene>
    <name evidence="9" type="ORF">D9756_003468</name>
</gene>
<evidence type="ECO:0000256" key="7">
    <source>
        <dbReference type="SAM" id="Phobius"/>
    </source>
</evidence>
<dbReference type="InterPro" id="IPR001915">
    <property type="entry name" value="Peptidase_M48"/>
</dbReference>
<reference evidence="9 10" key="1">
    <citation type="journal article" date="2020" name="ISME J.">
        <title>Uncovering the hidden diversity of litter-decomposition mechanisms in mushroom-forming fungi.</title>
        <authorList>
            <person name="Floudas D."/>
            <person name="Bentzer J."/>
            <person name="Ahren D."/>
            <person name="Johansson T."/>
            <person name="Persson P."/>
            <person name="Tunlid A."/>
        </authorList>
    </citation>
    <scope>NUCLEOTIDE SEQUENCE [LARGE SCALE GENOMIC DNA]</scope>
    <source>
        <strain evidence="9 10">CBS 146.42</strain>
    </source>
</reference>
<dbReference type="EMBL" id="JAACJO010000004">
    <property type="protein sequence ID" value="KAF5359559.1"/>
    <property type="molecule type" value="Genomic_DNA"/>
</dbReference>
<dbReference type="Pfam" id="PF01435">
    <property type="entry name" value="Peptidase_M48"/>
    <property type="match status" value="1"/>
</dbReference>
<dbReference type="PANTHER" id="PTHR22726">
    <property type="entry name" value="METALLOENDOPEPTIDASE OMA1"/>
    <property type="match status" value="1"/>
</dbReference>
<evidence type="ECO:0000256" key="5">
    <source>
        <dbReference type="ARBA" id="ARBA00022833"/>
    </source>
</evidence>
<dbReference type="Proteomes" id="UP000559027">
    <property type="component" value="Unassembled WGS sequence"/>
</dbReference>
<dbReference type="GO" id="GO:0034982">
    <property type="term" value="P:mitochondrial protein processing"/>
    <property type="evidence" value="ECO:0007669"/>
    <property type="project" value="TreeGrafter"/>
</dbReference>
<comment type="caution">
    <text evidence="9">The sequence shown here is derived from an EMBL/GenBank/DDBJ whole genome shotgun (WGS) entry which is preliminary data.</text>
</comment>
<evidence type="ECO:0000313" key="9">
    <source>
        <dbReference type="EMBL" id="KAF5359559.1"/>
    </source>
</evidence>
<evidence type="ECO:0000256" key="1">
    <source>
        <dbReference type="ARBA" id="ARBA00001947"/>
    </source>
</evidence>
<dbReference type="OrthoDB" id="7464992at2759"/>
<evidence type="ECO:0000256" key="6">
    <source>
        <dbReference type="ARBA" id="ARBA00023049"/>
    </source>
</evidence>
<keyword evidence="5" id="KW-0862">Zinc</keyword>
<evidence type="ECO:0000256" key="3">
    <source>
        <dbReference type="ARBA" id="ARBA00022723"/>
    </source>
</evidence>
<feature type="transmembrane region" description="Helical" evidence="7">
    <location>
        <begin position="147"/>
        <end position="167"/>
    </location>
</feature>
<dbReference type="GO" id="GO:0046872">
    <property type="term" value="F:metal ion binding"/>
    <property type="evidence" value="ECO:0007669"/>
    <property type="project" value="UniProtKB-KW"/>
</dbReference>
<keyword evidence="3" id="KW-0479">Metal-binding</keyword>
<sequence length="570" mass="63068">MSRALFSAVLPSLRSPQRVPRLVLLPPRHNFSTFTTPRPRPRLQLPPPTYHGLARHQLPVTYAFFHSTRRNEGAPLIGLFASVLKASTSIEVARTAARIVLTLVPIILWKNRGARICVLRGKTRHGQTITPEKREAVLKKINQRTRFLKIILLVPFVLFWGTIIASLERTPLTGRWRMIILSPEEESEVAAQLAGPGWYNAVGMILAEEGVTSYVPPSDWRYKWVSETLRTLEGTIPILASEPEHYPDWFADDAGRNGQPMPPPAEFPLLPRSRVSEYLKSFCQKLTEQKSEEPGSHAIPGAPYSLLVVDRPEVKNAFSYGFGPDGGGGIVVYSGFLEDIFKKLPAVYSTSQPPQSSSWWSRLLGGLFSPTPPHPPHPSPTTEQTAELAVLLAHELSHLILAHHLETYSSGTVIVPGIMSILSDIVRVAVFPITMVFGPFVNDAVAQLGKVGSGELSKLGQYCMSMKQEIEADVVSARLLAYAGFDARDAVKFWENRDQEADCSSSRSVKDGQIEGIANLARGITGSTHPVNEVRIEKLKQELERWQEAKLAALATVKEEEPQSPAIESH</sequence>
<evidence type="ECO:0000256" key="4">
    <source>
        <dbReference type="ARBA" id="ARBA00022801"/>
    </source>
</evidence>
<dbReference type="PANTHER" id="PTHR22726:SF18">
    <property type="entry name" value="PEPTIDASE M48 DOMAIN-CONTAINING PROTEIN"/>
    <property type="match status" value="1"/>
</dbReference>
<keyword evidence="6" id="KW-0482">Metalloprotease</keyword>
<feature type="domain" description="Peptidase M48" evidence="8">
    <location>
        <begin position="297"/>
        <end position="542"/>
    </location>
</feature>
<keyword evidence="10" id="KW-1185">Reference proteome</keyword>
<evidence type="ECO:0000259" key="8">
    <source>
        <dbReference type="Pfam" id="PF01435"/>
    </source>
</evidence>
<dbReference type="GO" id="GO:0006515">
    <property type="term" value="P:protein quality control for misfolded or incompletely synthesized proteins"/>
    <property type="evidence" value="ECO:0007669"/>
    <property type="project" value="TreeGrafter"/>
</dbReference>
<dbReference type="GO" id="GO:0005743">
    <property type="term" value="C:mitochondrial inner membrane"/>
    <property type="evidence" value="ECO:0007669"/>
    <property type="project" value="TreeGrafter"/>
</dbReference>
<accession>A0A8H5LJL6</accession>